<accession>A0A821BKG7</accession>
<gene>
    <name evidence="2" type="ORF">OVN521_LOCUS44847</name>
</gene>
<organism evidence="2 3">
    <name type="scientific">Rotaria magnacalcarata</name>
    <dbReference type="NCBI Taxonomy" id="392030"/>
    <lineage>
        <taxon>Eukaryota</taxon>
        <taxon>Metazoa</taxon>
        <taxon>Spiralia</taxon>
        <taxon>Gnathifera</taxon>
        <taxon>Rotifera</taxon>
        <taxon>Eurotatoria</taxon>
        <taxon>Bdelloidea</taxon>
        <taxon>Philodinida</taxon>
        <taxon>Philodinidae</taxon>
        <taxon>Rotaria</taxon>
    </lineage>
</organism>
<evidence type="ECO:0000313" key="2">
    <source>
        <dbReference type="EMBL" id="CAF4592627.1"/>
    </source>
</evidence>
<dbReference type="AlphaFoldDB" id="A0A821BKG7"/>
<proteinExistence type="predicted"/>
<dbReference type="Proteomes" id="UP000663866">
    <property type="component" value="Unassembled WGS sequence"/>
</dbReference>
<evidence type="ECO:0000313" key="3">
    <source>
        <dbReference type="Proteomes" id="UP000663866"/>
    </source>
</evidence>
<name>A0A821BKG7_9BILA</name>
<feature type="compositionally biased region" description="Polar residues" evidence="1">
    <location>
        <begin position="72"/>
        <end position="85"/>
    </location>
</feature>
<feature type="compositionally biased region" description="Low complexity" evidence="1">
    <location>
        <begin position="1"/>
        <end position="22"/>
    </location>
</feature>
<feature type="non-terminal residue" evidence="2">
    <location>
        <position position="91"/>
    </location>
</feature>
<feature type="compositionally biased region" description="Polar residues" evidence="1">
    <location>
        <begin position="24"/>
        <end position="48"/>
    </location>
</feature>
<keyword evidence="3" id="KW-1185">Reference proteome</keyword>
<evidence type="ECO:0000256" key="1">
    <source>
        <dbReference type="SAM" id="MobiDB-lite"/>
    </source>
</evidence>
<protein>
    <submittedName>
        <fullName evidence="2">Uncharacterized protein</fullName>
    </submittedName>
</protein>
<reference evidence="2" key="1">
    <citation type="submission" date="2021-02" db="EMBL/GenBank/DDBJ databases">
        <authorList>
            <person name="Nowell W R."/>
        </authorList>
    </citation>
    <scope>NUCLEOTIDE SEQUENCE</scope>
</reference>
<sequence length="91" mass="9838">SINSTLPSLHSSPSPSSSFLTLMQPLTSSNNDPSLSSMDYQQMASSPNHENETIPFEPCRTSPSVPNEDESIATSSVNSKIQSTVIDEHEQ</sequence>
<comment type="caution">
    <text evidence="2">The sequence shown here is derived from an EMBL/GenBank/DDBJ whole genome shotgun (WGS) entry which is preliminary data.</text>
</comment>
<dbReference type="EMBL" id="CAJOBG010070643">
    <property type="protein sequence ID" value="CAF4592627.1"/>
    <property type="molecule type" value="Genomic_DNA"/>
</dbReference>
<feature type="region of interest" description="Disordered" evidence="1">
    <location>
        <begin position="1"/>
        <end position="91"/>
    </location>
</feature>